<dbReference type="Gene3D" id="1.10.246.130">
    <property type="match status" value="1"/>
</dbReference>
<proteinExistence type="inferred from homology"/>
<comment type="similarity">
    <text evidence="4">Belongs to the gamma-glutamyltransferase family.</text>
</comment>
<accession>A0A0M9EWJ3</accession>
<comment type="catalytic activity">
    <reaction evidence="1 8">
        <text>an S-substituted glutathione + H2O = an S-substituted L-cysteinylglycine + L-glutamate</text>
        <dbReference type="Rhea" id="RHEA:59468"/>
        <dbReference type="ChEBI" id="CHEBI:15377"/>
        <dbReference type="ChEBI" id="CHEBI:29985"/>
        <dbReference type="ChEBI" id="CHEBI:90779"/>
        <dbReference type="ChEBI" id="CHEBI:143103"/>
        <dbReference type="EC" id="3.4.19.13"/>
    </reaction>
</comment>
<organism evidence="9 10">
    <name type="scientific">Fusarium langsethiae</name>
    <dbReference type="NCBI Taxonomy" id="179993"/>
    <lineage>
        <taxon>Eukaryota</taxon>
        <taxon>Fungi</taxon>
        <taxon>Dikarya</taxon>
        <taxon>Ascomycota</taxon>
        <taxon>Pezizomycotina</taxon>
        <taxon>Sordariomycetes</taxon>
        <taxon>Hypocreomycetidae</taxon>
        <taxon>Hypocreales</taxon>
        <taxon>Nectriaceae</taxon>
        <taxon>Fusarium</taxon>
    </lineage>
</organism>
<feature type="binding site" evidence="7">
    <location>
        <position position="143"/>
    </location>
    <ligand>
        <name>L-glutamate</name>
        <dbReference type="ChEBI" id="CHEBI:29985"/>
    </ligand>
</feature>
<evidence type="ECO:0000256" key="1">
    <source>
        <dbReference type="ARBA" id="ARBA00001049"/>
    </source>
</evidence>
<gene>
    <name evidence="9" type="ORF">FLAG1_06003</name>
</gene>
<comment type="pathway">
    <text evidence="3 8">Sulfur metabolism; glutathione metabolism.</text>
</comment>
<sequence length="608" mass="66594">MFLAEGPTWSFWGWWGPVFWAQILSWATINSYCVPKLTNIHFQMKIPILLLASSLHYGLVSASPIFEEFLSPRVGTMGAVVSEAQECSYIGRDLLARGGNAVDAMIGTTFCIGVIGMYHSGIGGGGFMLVRDKDGQYEAIDFRESAPAAAYEDMYQGNVNGSIYGGLSVGVPGEVRGFEYAHKKYGSLPWKTILQGAIKVARDGFIVNADMAKFIERTAKGHQNFFIEDPSWAEDFAPNGRLIAEGETMTRKRYASTLQAIADHGANVFYTGSFAESMIKTIQDSNGTMTLDDLKDYEVISREVLHTDYKGYDVYGMSSPAGGAVSLNILNTMNGYSHQDADQNTTLHIYIEAMKFAYGARLKLGDPDFVDGVSELEHEMLNHTTAETIRRKIDPWTTQDIEKYDPDGIYSSDGHGTSHVVTADRDGMAVSLTTTVNLIFGSLLMDNLTGVILNNEMNDFSIPGVPNEFGFAPAEANFVRPNKRPLSSCTPVIVAQKDGSLFAVIGAAGGSRIISATTQVAWRVLTSPSWSIKDAVREPRVHNQLMPNTLLVENKFSLYDVPSLRERGHNITWVDEGLSSVQALVRDADGVFEIAPEPRQKNSGGTTL</sequence>
<dbReference type="FunFam" id="3.60.20.40:FF:000001">
    <property type="entry name" value="Gamma-glutamyltranspeptidase 1"/>
    <property type="match status" value="1"/>
</dbReference>
<feature type="active site" description="Nucleophile" evidence="6">
    <location>
        <position position="417"/>
    </location>
</feature>
<keyword evidence="8" id="KW-0012">Acyltransferase</keyword>
<evidence type="ECO:0000256" key="3">
    <source>
        <dbReference type="ARBA" id="ARBA00005115"/>
    </source>
</evidence>
<reference evidence="9 10" key="1">
    <citation type="submission" date="2015-04" db="EMBL/GenBank/DDBJ databases">
        <title>The draft genome sequence of Fusarium langsethiae, a T-2/HT-2 mycotoxin producer.</title>
        <authorList>
            <person name="Lysoe E."/>
            <person name="Divon H.H."/>
            <person name="Terzi V."/>
            <person name="Orru L."/>
            <person name="Lamontanara A."/>
            <person name="Kolseth A.-K."/>
            <person name="Frandsen R.J."/>
            <person name="Nielsen K."/>
            <person name="Thrane U."/>
        </authorList>
    </citation>
    <scope>NUCLEOTIDE SEQUENCE [LARGE SCALE GENOMIC DNA]</scope>
    <source>
        <strain evidence="9 10">Fl201059</strain>
    </source>
</reference>
<comment type="caution">
    <text evidence="9">The sequence shown here is derived from an EMBL/GenBank/DDBJ whole genome shotgun (WGS) entry which is preliminary data.</text>
</comment>
<dbReference type="InterPro" id="IPR043137">
    <property type="entry name" value="GGT_ssub_C"/>
</dbReference>
<protein>
    <recommendedName>
        <fullName evidence="8">Glutathione hydrolase</fullName>
        <ecNumber evidence="8">2.3.2.2</ecNumber>
        <ecNumber evidence="8">3.4.19.13</ecNumber>
    </recommendedName>
    <alternativeName>
        <fullName evidence="8">Gamma-glutamyltransferase</fullName>
    </alternativeName>
    <alternativeName>
        <fullName evidence="8">Gamma-glutamyltranspeptidase</fullName>
    </alternativeName>
</protein>
<dbReference type="Pfam" id="PF01019">
    <property type="entry name" value="G_glu_transpept"/>
    <property type="match status" value="1"/>
</dbReference>
<dbReference type="PANTHER" id="PTHR11686">
    <property type="entry name" value="GAMMA GLUTAMYL TRANSPEPTIDASE"/>
    <property type="match status" value="1"/>
</dbReference>
<comment type="function">
    <text evidence="8">Cleaves the gamma-glutamyl peptide bond of glutathione and glutathione conjugates.</text>
</comment>
<evidence type="ECO:0000256" key="4">
    <source>
        <dbReference type="ARBA" id="ARBA00009381"/>
    </source>
</evidence>
<dbReference type="InterPro" id="IPR029055">
    <property type="entry name" value="Ntn_hydrolases_N"/>
</dbReference>
<dbReference type="EC" id="3.4.19.13" evidence="8"/>
<evidence type="ECO:0000313" key="9">
    <source>
        <dbReference type="EMBL" id="KPA41142.1"/>
    </source>
</evidence>
<dbReference type="GO" id="GO:0006751">
    <property type="term" value="P:glutathione catabolic process"/>
    <property type="evidence" value="ECO:0007669"/>
    <property type="project" value="UniProtKB-UniRule"/>
</dbReference>
<evidence type="ECO:0000256" key="5">
    <source>
        <dbReference type="ARBA" id="ARBA00047417"/>
    </source>
</evidence>
<feature type="binding site" evidence="7">
    <location>
        <position position="459"/>
    </location>
    <ligand>
        <name>L-glutamate</name>
        <dbReference type="ChEBI" id="CHEBI:29985"/>
    </ligand>
</feature>
<evidence type="ECO:0000256" key="8">
    <source>
        <dbReference type="RuleBase" id="RU368068"/>
    </source>
</evidence>
<evidence type="ECO:0000313" key="10">
    <source>
        <dbReference type="Proteomes" id="UP000037904"/>
    </source>
</evidence>
<dbReference type="FunFam" id="1.10.246.130:FF:000001">
    <property type="entry name" value="Gamma-glutamyltransferase 5 isoform 1"/>
    <property type="match status" value="1"/>
</dbReference>
<keyword evidence="8 9" id="KW-0808">Transferase</keyword>
<dbReference type="InterPro" id="IPR000101">
    <property type="entry name" value="GGT_peptidase"/>
</dbReference>
<keyword evidence="10" id="KW-1185">Reference proteome</keyword>
<keyword evidence="8" id="KW-0378">Hydrolase</keyword>
<dbReference type="GO" id="GO:0103068">
    <property type="term" value="F:leukotriene C4 gamma-glutamyl transferase activity"/>
    <property type="evidence" value="ECO:0007669"/>
    <property type="project" value="UniProtKB-EC"/>
</dbReference>
<dbReference type="SUPFAM" id="SSF56235">
    <property type="entry name" value="N-terminal nucleophile aminohydrolases (Ntn hydrolases)"/>
    <property type="match status" value="1"/>
</dbReference>
<evidence type="ECO:0000256" key="6">
    <source>
        <dbReference type="PIRSR" id="PIRSR600101-1"/>
    </source>
</evidence>
<dbReference type="EMBL" id="JXCE01000107">
    <property type="protein sequence ID" value="KPA41142.1"/>
    <property type="molecule type" value="Genomic_DNA"/>
</dbReference>
<name>A0A0M9EWJ3_FUSLA</name>
<feature type="binding site" evidence="7">
    <location>
        <begin position="487"/>
        <end position="488"/>
    </location>
    <ligand>
        <name>L-glutamate</name>
        <dbReference type="ChEBI" id="CHEBI:29985"/>
    </ligand>
</feature>
<dbReference type="NCBIfam" id="TIGR00066">
    <property type="entry name" value="g_glut_trans"/>
    <property type="match status" value="1"/>
</dbReference>
<feature type="binding site" evidence="7">
    <location>
        <begin position="435"/>
        <end position="437"/>
    </location>
    <ligand>
        <name>L-glutamate</name>
        <dbReference type="ChEBI" id="CHEBI:29985"/>
    </ligand>
</feature>
<dbReference type="GO" id="GO:0005886">
    <property type="term" value="C:plasma membrane"/>
    <property type="evidence" value="ECO:0007669"/>
    <property type="project" value="TreeGrafter"/>
</dbReference>
<comment type="catalytic activity">
    <reaction evidence="2 8">
        <text>glutathione + H2O = L-cysteinylglycine + L-glutamate</text>
        <dbReference type="Rhea" id="RHEA:28807"/>
        <dbReference type="ChEBI" id="CHEBI:15377"/>
        <dbReference type="ChEBI" id="CHEBI:29985"/>
        <dbReference type="ChEBI" id="CHEBI:57925"/>
        <dbReference type="ChEBI" id="CHEBI:61694"/>
        <dbReference type="EC" id="3.4.19.13"/>
    </reaction>
</comment>
<dbReference type="GO" id="GO:0036374">
    <property type="term" value="F:glutathione hydrolase activity"/>
    <property type="evidence" value="ECO:0007669"/>
    <property type="project" value="UniProtKB-UniRule"/>
</dbReference>
<dbReference type="AlphaFoldDB" id="A0A0M9EWJ3"/>
<dbReference type="PRINTS" id="PR01210">
    <property type="entry name" value="GGTRANSPTASE"/>
</dbReference>
<dbReference type="InterPro" id="IPR043138">
    <property type="entry name" value="GGT_lsub"/>
</dbReference>
<comment type="catalytic activity">
    <reaction evidence="5 8">
        <text>an N-terminal (5-L-glutamyl)-[peptide] + an alpha-amino acid = 5-L-glutamyl amino acid + an N-terminal L-alpha-aminoacyl-[peptide]</text>
        <dbReference type="Rhea" id="RHEA:23904"/>
        <dbReference type="Rhea" id="RHEA-COMP:9780"/>
        <dbReference type="Rhea" id="RHEA-COMP:9795"/>
        <dbReference type="ChEBI" id="CHEBI:77644"/>
        <dbReference type="ChEBI" id="CHEBI:78597"/>
        <dbReference type="ChEBI" id="CHEBI:78599"/>
        <dbReference type="ChEBI" id="CHEBI:78608"/>
        <dbReference type="EC" id="2.3.2.2"/>
    </reaction>
</comment>
<dbReference type="PANTHER" id="PTHR11686:SF62">
    <property type="entry name" value="GLUTATHIONE HYDROLASE"/>
    <property type="match status" value="1"/>
</dbReference>
<dbReference type="UniPathway" id="UPA00204"/>
<dbReference type="EC" id="2.3.2.2" evidence="8"/>
<dbReference type="Proteomes" id="UP000037904">
    <property type="component" value="Unassembled WGS sequence"/>
</dbReference>
<evidence type="ECO:0000256" key="2">
    <source>
        <dbReference type="ARBA" id="ARBA00001089"/>
    </source>
</evidence>
<feature type="binding site" evidence="7">
    <location>
        <position position="510"/>
    </location>
    <ligand>
        <name>L-glutamate</name>
        <dbReference type="ChEBI" id="CHEBI:29985"/>
    </ligand>
</feature>
<evidence type="ECO:0000256" key="7">
    <source>
        <dbReference type="PIRSR" id="PIRSR600101-2"/>
    </source>
</evidence>
<dbReference type="Gene3D" id="3.60.20.40">
    <property type="match status" value="1"/>
</dbReference>